<organism evidence="3 4">
    <name type="scientific">Pseudomonas paraeruginosa</name>
    <dbReference type="NCBI Taxonomy" id="2994495"/>
    <lineage>
        <taxon>Bacteria</taxon>
        <taxon>Pseudomonadati</taxon>
        <taxon>Pseudomonadota</taxon>
        <taxon>Gammaproteobacteria</taxon>
        <taxon>Pseudomonadales</taxon>
        <taxon>Pseudomonadaceae</taxon>
        <taxon>Pseudomonas</taxon>
    </lineage>
</organism>
<accession>A0A2R3ILD5</accession>
<dbReference type="NCBIfam" id="NF047495">
    <property type="entry name" value="blaOXA-50-var"/>
    <property type="match status" value="1"/>
</dbReference>
<evidence type="ECO:0000256" key="1">
    <source>
        <dbReference type="SAM" id="SignalP"/>
    </source>
</evidence>
<feature type="signal peptide" evidence="1">
    <location>
        <begin position="1"/>
        <end position="18"/>
    </location>
</feature>
<proteinExistence type="predicted"/>
<dbReference type="Proteomes" id="UP000238390">
    <property type="component" value="Chromosome"/>
</dbReference>
<dbReference type="CARD" id="ARO:3008700">
    <property type="molecule name" value="OXA-1290"/>
    <property type="mechanism identifier" value="ARO:0001004"/>
    <property type="mechanism name" value="antibiotic inactivation"/>
</dbReference>
<dbReference type="AlphaFoldDB" id="A0A2R3ILD5"/>
<dbReference type="InterPro" id="IPR012338">
    <property type="entry name" value="Beta-lactam/transpept-like"/>
</dbReference>
<dbReference type="FunFam" id="3.40.710.10:FF:000019">
    <property type="entry name" value="Beta-lactamase"/>
    <property type="match status" value="1"/>
</dbReference>
<keyword evidence="4" id="KW-1185">Reference proteome</keyword>
<evidence type="ECO:0000313" key="4">
    <source>
        <dbReference type="Proteomes" id="UP000238390"/>
    </source>
</evidence>
<gene>
    <name evidence="3" type="ORF">CSB93_1165</name>
</gene>
<keyword evidence="1" id="KW-0732">Signal</keyword>
<dbReference type="InterPro" id="IPR001460">
    <property type="entry name" value="PCN-bd_Tpept"/>
</dbReference>
<dbReference type="NCBIfam" id="NF012161">
    <property type="entry name" value="bla_class_D_main"/>
    <property type="match status" value="1"/>
</dbReference>
<dbReference type="RefSeq" id="WP_058145768.1">
    <property type="nucleotide sequence ID" value="NZ_CP027169.1"/>
</dbReference>
<sequence length="262" mass="29303">MRLLFFSALLLLFGQAQASEWNDSQAVDKLFEAAGMKGTFVLYDVQRQGYVGHDRARAQTRFVPASTYKVAHSLIGLSTGAVKSADEVLPYGGKPQRFKAWEHDMSLREAIRASNVPVYQELARRIGLQRMRANLARMDYGNGEVGQVVDNFWLVGPLEISALEQTRFLARLAQGELPFPEQVQATVRDMTLMEHGPDWELHGKTGWCFDCTPELGWWVGWVKRDESLYTFALNIDMPGGEADIGKRVELGKAALKALGVLP</sequence>
<dbReference type="EMBL" id="CP027169">
    <property type="protein sequence ID" value="AVK02694.1"/>
    <property type="molecule type" value="Genomic_DNA"/>
</dbReference>
<dbReference type="SUPFAM" id="SSF56601">
    <property type="entry name" value="beta-lactamase/transpeptidase-like"/>
    <property type="match status" value="1"/>
</dbReference>
<protein>
    <submittedName>
        <fullName evidence="3">Beta-lactamase enzyme family protein</fullName>
    </submittedName>
</protein>
<dbReference type="GO" id="GO:0008658">
    <property type="term" value="F:penicillin binding"/>
    <property type="evidence" value="ECO:0007669"/>
    <property type="project" value="InterPro"/>
</dbReference>
<name>A0A2R3ILD5_9PSED</name>
<dbReference type="Gene3D" id="3.40.710.10">
    <property type="entry name" value="DD-peptidase/beta-lactamase superfamily"/>
    <property type="match status" value="1"/>
</dbReference>
<reference evidence="3 4" key="1">
    <citation type="submission" date="2018-02" db="EMBL/GenBank/DDBJ databases">
        <title>FDA/CDC Antimicrobial Resistant Isolate Bank Genome Sequencing.</title>
        <authorList>
            <person name="Benahmed F.H."/>
            <person name="Lutgring J.D."/>
            <person name="Yoo B."/>
            <person name="Machado M."/>
            <person name="Brown A."/>
            <person name="McAllister G."/>
            <person name="Perry A."/>
            <person name="Halpin A.L."/>
            <person name="Vavikolanu K."/>
            <person name="Ott S."/>
            <person name="Zhao X."/>
            <person name="Tallon L.J."/>
            <person name="Sadzewicz L."/>
            <person name="Aluvathingal J."/>
            <person name="Nadendla S."/>
            <person name="Voskania-kordi A."/>
            <person name="Simonyan V."/>
            <person name="Patel J."/>
            <person name="Shawar R.M."/>
        </authorList>
    </citation>
    <scope>NUCLEOTIDE SEQUENCE [LARGE SCALE GENOMIC DNA]</scope>
    <source>
        <strain evidence="3 4">AR_0356</strain>
    </source>
</reference>
<evidence type="ECO:0000313" key="3">
    <source>
        <dbReference type="EMBL" id="AVK02694.1"/>
    </source>
</evidence>
<feature type="chain" id="PRO_5015307711" evidence="1">
    <location>
        <begin position="19"/>
        <end position="262"/>
    </location>
</feature>
<evidence type="ECO:0000259" key="2">
    <source>
        <dbReference type="Pfam" id="PF00905"/>
    </source>
</evidence>
<dbReference type="Pfam" id="PF00905">
    <property type="entry name" value="Transpeptidase"/>
    <property type="match status" value="1"/>
</dbReference>
<feature type="domain" description="Penicillin-binding protein transpeptidase" evidence="2">
    <location>
        <begin position="47"/>
        <end position="253"/>
    </location>
</feature>